<evidence type="ECO:0000256" key="1">
    <source>
        <dbReference type="ARBA" id="ARBA00010255"/>
    </source>
</evidence>
<dbReference type="InterPro" id="IPR014837">
    <property type="entry name" value="EF-hand_Ca_insen"/>
</dbReference>
<dbReference type="SMART" id="SM01184">
    <property type="entry name" value="efhand_Ca_insen"/>
    <property type="match status" value="1"/>
</dbReference>
<dbReference type="PROSITE" id="PS00018">
    <property type="entry name" value="EF_HAND_1"/>
    <property type="match status" value="1"/>
</dbReference>
<dbReference type="Pfam" id="PF08726">
    <property type="entry name" value="EFhand_Ca_insen"/>
    <property type="match status" value="1"/>
</dbReference>
<dbReference type="SUPFAM" id="SSF46966">
    <property type="entry name" value="Spectrin repeat"/>
    <property type="match status" value="2"/>
</dbReference>
<dbReference type="FunFam" id="1.10.238.10:FF:000223">
    <property type="entry name" value="Related to alpha-actinin"/>
    <property type="match status" value="1"/>
</dbReference>
<evidence type="ECO:0000256" key="3">
    <source>
        <dbReference type="ARBA" id="ARBA00022837"/>
    </source>
</evidence>
<gene>
    <name evidence="8" type="ORF">CDD80_5789</name>
</gene>
<evidence type="ECO:0000313" key="9">
    <source>
        <dbReference type="Proteomes" id="UP000226431"/>
    </source>
</evidence>
<feature type="domain" description="Calponin-homology (CH)" evidence="6">
    <location>
        <begin position="169"/>
        <end position="274"/>
    </location>
</feature>
<keyword evidence="2" id="KW-0677">Repeat</keyword>
<comment type="caution">
    <text evidence="8">The sequence shown here is derived from an EMBL/GenBank/DDBJ whole genome shotgun (WGS) entry which is preliminary data.</text>
</comment>
<comment type="similarity">
    <text evidence="1">Belongs to the alpha-actinin family.</text>
</comment>
<protein>
    <recommendedName>
        <fullName evidence="10">Alpha-actinin</fullName>
    </recommendedName>
</protein>
<dbReference type="Gene3D" id="1.10.418.10">
    <property type="entry name" value="Calponin-like domain"/>
    <property type="match status" value="2"/>
</dbReference>
<dbReference type="InterPro" id="IPR002048">
    <property type="entry name" value="EF_hand_dom"/>
</dbReference>
<evidence type="ECO:0008006" key="10">
    <source>
        <dbReference type="Google" id="ProtNLM"/>
    </source>
</evidence>
<dbReference type="Proteomes" id="UP000226431">
    <property type="component" value="Unassembled WGS sequence"/>
</dbReference>
<feature type="domain" description="Calponin-homology (CH)" evidence="6">
    <location>
        <begin position="283"/>
        <end position="389"/>
    </location>
</feature>
<evidence type="ECO:0000259" key="6">
    <source>
        <dbReference type="PROSITE" id="PS50021"/>
    </source>
</evidence>
<organism evidence="8 9">
    <name type="scientific">Ophiocordyceps camponoti-rufipedis</name>
    <dbReference type="NCBI Taxonomy" id="2004952"/>
    <lineage>
        <taxon>Eukaryota</taxon>
        <taxon>Fungi</taxon>
        <taxon>Dikarya</taxon>
        <taxon>Ascomycota</taxon>
        <taxon>Pezizomycotina</taxon>
        <taxon>Sordariomycetes</taxon>
        <taxon>Hypocreomycetidae</taxon>
        <taxon>Hypocreales</taxon>
        <taxon>Ophiocordycipitaceae</taxon>
        <taxon>Ophiocordyceps</taxon>
    </lineage>
</organism>
<dbReference type="GO" id="GO:0003779">
    <property type="term" value="F:actin binding"/>
    <property type="evidence" value="ECO:0007669"/>
    <property type="project" value="UniProtKB-KW"/>
</dbReference>
<feature type="compositionally biased region" description="Low complexity" evidence="5">
    <location>
        <begin position="74"/>
        <end position="87"/>
    </location>
</feature>
<dbReference type="SUPFAM" id="SSF47576">
    <property type="entry name" value="Calponin-homology domain, CH-domain"/>
    <property type="match status" value="1"/>
</dbReference>
<reference evidence="8 9" key="1">
    <citation type="submission" date="2017-06" db="EMBL/GenBank/DDBJ databases">
        <title>Ant-infecting Ophiocordyceps genomes reveal a high diversity of potential behavioral manipulation genes and a possible major role for enterotoxins.</title>
        <authorList>
            <person name="De Bekker C."/>
            <person name="Evans H.C."/>
            <person name="Brachmann A."/>
            <person name="Hughes D.P."/>
        </authorList>
    </citation>
    <scope>NUCLEOTIDE SEQUENCE [LARGE SCALE GENOMIC DNA]</scope>
    <source>
        <strain evidence="8 9">Map16</strain>
    </source>
</reference>
<dbReference type="STRING" id="2004952.A0A2C5YUV8"/>
<dbReference type="PROSITE" id="PS50222">
    <property type="entry name" value="EF_HAND_2"/>
    <property type="match status" value="1"/>
</dbReference>
<sequence>MADTAPADTAPADPQRSPLALPGNHDNGSLERFPQLSVDDDQFPDDVHDAHRWSYTFNSLRRLSGDCFPPSPKSSRSATVSSASTAATSVDLAPFTPTLQRSRRDKELLHAARQQRSSRDRKPLASTKAKRVRRFQSSSTPAAALAAVEPVHDQGLVRMTFTEQQRWITVQQKTFTKWLNTKLVARELEVKDLVQDLSDGVMLIHLLECLSNESLGRYASKPKMRVQRFENANLALNFIKSRGIQMTNIGAEDVVDGNRKIVLGLIWTLILRFTISDINEEGLSAKEGLLLWCQRKTACYDEVEVRDFSGSWNDGLAFCALLDIHRPDLIDFDALDKADHRGNMQLAFDIAHEAIGIPRLLDVEDVCDVAKPDERSLMTYIAYWFHAFSQMEKVENAGRRVEKFVNNMQGAWEMQSAYERRMRELLKCVRGQVERWQQAKFEGTYADAKSQANEFAGYKRGQKRDWVAEKSDLATLLGNIKTKLGTYRLRPYDPPAGLRLDVLEQDWATLTQTEMKRAQLINETIRDIKNALRKSFADKANDLAMALNTMQLAISGLDGDVEDQLHHVRRLSDNLAPLDRYLETIAAVDAKCQEAKIEENDFTTYTYDELSYELGLVKSSVQKKLSFLENQMVARNMTNLTPIQLEEFESVFRHFDRDDTNSLQELEFSAALASLGLVFSEDEMHEYFFETSNGRDHVTFEQFIRFMVEATEDQNTAEQVFQSFREVADGKPYVTEMDLRHSLVPDEVIDRLVEMMPPHSGPDMASDRGRAQYDYISFMEKMINEGDEGGGRPRVNGTTV</sequence>
<dbReference type="CDD" id="cd21215">
    <property type="entry name" value="CH_SpAIN1-like_rpt1"/>
    <property type="match status" value="1"/>
</dbReference>
<evidence type="ECO:0000256" key="4">
    <source>
        <dbReference type="ARBA" id="ARBA00023203"/>
    </source>
</evidence>
<dbReference type="InterPro" id="IPR001589">
    <property type="entry name" value="Actinin_actin-bd_CS"/>
</dbReference>
<feature type="domain" description="EF-hand" evidence="7">
    <location>
        <begin position="643"/>
        <end position="678"/>
    </location>
</feature>
<proteinExistence type="inferred from homology"/>
<evidence type="ECO:0000256" key="5">
    <source>
        <dbReference type="SAM" id="MobiDB-lite"/>
    </source>
</evidence>
<dbReference type="InterPro" id="IPR011992">
    <property type="entry name" value="EF-hand-dom_pair"/>
</dbReference>
<dbReference type="Gene3D" id="1.20.58.60">
    <property type="match status" value="2"/>
</dbReference>
<keyword evidence="9" id="KW-1185">Reference proteome</keyword>
<dbReference type="Gene3D" id="1.10.238.10">
    <property type="entry name" value="EF-hand"/>
    <property type="match status" value="2"/>
</dbReference>
<dbReference type="FunFam" id="1.10.418.10:FF:000077">
    <property type="entry name" value="Related to alpha-actinin"/>
    <property type="match status" value="1"/>
</dbReference>
<dbReference type="CDD" id="cd00051">
    <property type="entry name" value="EFh"/>
    <property type="match status" value="1"/>
</dbReference>
<feature type="region of interest" description="Disordered" evidence="5">
    <location>
        <begin position="1"/>
        <end position="43"/>
    </location>
</feature>
<dbReference type="CDD" id="cd21291">
    <property type="entry name" value="CH_SpAIN1-like_rpt2"/>
    <property type="match status" value="1"/>
</dbReference>
<dbReference type="GO" id="GO:0005509">
    <property type="term" value="F:calcium ion binding"/>
    <property type="evidence" value="ECO:0007669"/>
    <property type="project" value="InterPro"/>
</dbReference>
<dbReference type="PROSITE" id="PS50021">
    <property type="entry name" value="CH"/>
    <property type="match status" value="2"/>
</dbReference>
<dbReference type="FunFam" id="1.10.418.10:FF:000030">
    <property type="entry name" value="Related to alpha-actinin"/>
    <property type="match status" value="1"/>
</dbReference>
<dbReference type="InterPro" id="IPR001715">
    <property type="entry name" value="CH_dom"/>
</dbReference>
<keyword evidence="3" id="KW-0106">Calcium</keyword>
<feature type="compositionally biased region" description="Low complexity" evidence="5">
    <location>
        <begin position="1"/>
        <end position="14"/>
    </location>
</feature>
<feature type="region of interest" description="Disordered" evidence="5">
    <location>
        <begin position="92"/>
        <end position="136"/>
    </location>
</feature>
<name>A0A2C5YUV8_9HYPO</name>
<dbReference type="InterPro" id="IPR018247">
    <property type="entry name" value="EF_Hand_1_Ca_BS"/>
</dbReference>
<accession>A0A2C5YUV8</accession>
<dbReference type="SUPFAM" id="SSF47473">
    <property type="entry name" value="EF-hand"/>
    <property type="match status" value="1"/>
</dbReference>
<dbReference type="InterPro" id="IPR036872">
    <property type="entry name" value="CH_dom_sf"/>
</dbReference>
<dbReference type="PANTHER" id="PTHR11915">
    <property type="entry name" value="SPECTRIN/FILAMIN RELATED CYTOSKELETAL PROTEIN"/>
    <property type="match status" value="1"/>
</dbReference>
<dbReference type="EMBL" id="NJES01000596">
    <property type="protein sequence ID" value="PHH70691.1"/>
    <property type="molecule type" value="Genomic_DNA"/>
</dbReference>
<dbReference type="FunFam" id="1.20.58.60:FF:000138">
    <property type="entry name" value="Alpha-actinin, sarcomeric"/>
    <property type="match status" value="1"/>
</dbReference>
<dbReference type="PROSITE" id="PS00020">
    <property type="entry name" value="ACTININ_2"/>
    <property type="match status" value="1"/>
</dbReference>
<dbReference type="OrthoDB" id="10017054at2759"/>
<dbReference type="AlphaFoldDB" id="A0A2C5YUV8"/>
<evidence type="ECO:0000259" key="7">
    <source>
        <dbReference type="PROSITE" id="PS50222"/>
    </source>
</evidence>
<keyword evidence="4" id="KW-0009">Actin-binding</keyword>
<dbReference type="FunFam" id="1.10.238.10:FF:000097">
    <property type="entry name" value="Alpha-actinin, sarcomeric (F-actin cross linking protein)"/>
    <property type="match status" value="1"/>
</dbReference>
<dbReference type="Pfam" id="PF00307">
    <property type="entry name" value="CH"/>
    <property type="match status" value="2"/>
</dbReference>
<evidence type="ECO:0000256" key="2">
    <source>
        <dbReference type="ARBA" id="ARBA00022737"/>
    </source>
</evidence>
<dbReference type="FunFam" id="1.20.58.60:FF:000279">
    <property type="entry name" value="Calponin domain-containing protein"/>
    <property type="match status" value="1"/>
</dbReference>
<evidence type="ECO:0000313" key="8">
    <source>
        <dbReference type="EMBL" id="PHH70691.1"/>
    </source>
</evidence>
<dbReference type="SMART" id="SM00033">
    <property type="entry name" value="CH"/>
    <property type="match status" value="2"/>
</dbReference>
<dbReference type="PROSITE" id="PS00019">
    <property type="entry name" value="ACTININ_1"/>
    <property type="match status" value="1"/>
</dbReference>
<feature type="region of interest" description="Disordered" evidence="5">
    <location>
        <begin position="68"/>
        <end position="87"/>
    </location>
</feature>